<accession>A0ABW9Z7V2</accession>
<evidence type="ECO:0000313" key="2">
    <source>
        <dbReference type="Proteomes" id="UP000798602"/>
    </source>
</evidence>
<reference evidence="2" key="1">
    <citation type="submission" date="2020-01" db="EMBL/GenBank/DDBJ databases">
        <title>Sphingomonas sp. strain CSW-10.</title>
        <authorList>
            <person name="Chen W.-M."/>
        </authorList>
    </citation>
    <scope>NUCLEOTIDE SEQUENCE [LARGE SCALE GENOMIC DNA]</scope>
    <source>
        <strain evidence="2">NST-5</strain>
    </source>
</reference>
<name>A0ABW9Z7V2_9FLAO</name>
<evidence type="ECO:0000313" key="1">
    <source>
        <dbReference type="EMBL" id="NBL64657.1"/>
    </source>
</evidence>
<dbReference type="Pfam" id="PF09982">
    <property type="entry name" value="LpxR"/>
    <property type="match status" value="1"/>
</dbReference>
<dbReference type="EMBL" id="JAABLM010000005">
    <property type="protein sequence ID" value="NBL64657.1"/>
    <property type="molecule type" value="Genomic_DNA"/>
</dbReference>
<proteinExistence type="predicted"/>
<organism evidence="1 2">
    <name type="scientific">Flavobacterium ichthyis</name>
    <dbReference type="NCBI Taxonomy" id="2698827"/>
    <lineage>
        <taxon>Bacteria</taxon>
        <taxon>Pseudomonadati</taxon>
        <taxon>Bacteroidota</taxon>
        <taxon>Flavobacteriia</taxon>
        <taxon>Flavobacteriales</taxon>
        <taxon>Flavobacteriaceae</taxon>
        <taxon>Flavobacterium</taxon>
    </lineage>
</organism>
<dbReference type="RefSeq" id="WP_166536482.1">
    <property type="nucleotide sequence ID" value="NZ_JAABLM010000005.1"/>
</dbReference>
<comment type="caution">
    <text evidence="1">The sequence shown here is derived from an EMBL/GenBank/DDBJ whole genome shotgun (WGS) entry which is preliminary data.</text>
</comment>
<dbReference type="InterPro" id="IPR037107">
    <property type="entry name" value="Put_OMP_sf"/>
</dbReference>
<keyword evidence="2" id="KW-1185">Reference proteome</keyword>
<sequence length="312" mass="36143">MRKKIPHFLLIFFTSTFAQHRAEIGIAVDNDLFTSSVYDRYYTSGIDIFYRYLNEIPSEEILKQTTEFHFGQKIYNPYTVEAADIRKHDRPFAGFLYGEFASSKFYQNQSYFKIGTQAGVIGPASGAEDFQKLFHKTFGYKNVEGWQYQIQNTLVLQLESVYAKLIASGEDVDFLAKANVSAGTAFTQISAGPIARFALWKKLLPMHESNLLNASLQREKEAYKTQKEFYFYVNPSLNYQLYDATIQGSLFNDQSPVTYNLIPFRFNAEAGLRYRSNHWNLHYLFIYRGKELSNYKIEGYFYGSIGASYLIY</sequence>
<dbReference type="Gene3D" id="2.40.128.140">
    <property type="entry name" value="Outer membrane protein"/>
    <property type="match status" value="1"/>
</dbReference>
<dbReference type="InterPro" id="IPR018707">
    <property type="entry name" value="LpxR"/>
</dbReference>
<protein>
    <submittedName>
        <fullName evidence="1">DUF2219 family protein</fullName>
    </submittedName>
</protein>
<dbReference type="Proteomes" id="UP000798602">
    <property type="component" value="Unassembled WGS sequence"/>
</dbReference>
<gene>
    <name evidence="1" type="ORF">GV828_05520</name>
</gene>